<feature type="compositionally biased region" description="Low complexity" evidence="1">
    <location>
        <begin position="4206"/>
        <end position="4224"/>
    </location>
</feature>
<feature type="compositionally biased region" description="Basic and acidic residues" evidence="1">
    <location>
        <begin position="2395"/>
        <end position="2411"/>
    </location>
</feature>
<feature type="compositionally biased region" description="Polar residues" evidence="1">
    <location>
        <begin position="3225"/>
        <end position="3239"/>
    </location>
</feature>
<feature type="compositionally biased region" description="Low complexity" evidence="1">
    <location>
        <begin position="2366"/>
        <end position="2394"/>
    </location>
</feature>
<feature type="compositionally biased region" description="Basic and acidic residues" evidence="1">
    <location>
        <begin position="4352"/>
        <end position="4362"/>
    </location>
</feature>
<feature type="region of interest" description="Disordered" evidence="1">
    <location>
        <begin position="2348"/>
        <end position="2417"/>
    </location>
</feature>
<dbReference type="KEGG" id="dmo:Dmoj_GI21370"/>
<feature type="region of interest" description="Disordered" evidence="1">
    <location>
        <begin position="3062"/>
        <end position="3119"/>
    </location>
</feature>
<dbReference type="HOGENOM" id="CLU_223416_0_0_1"/>
<feature type="compositionally biased region" description="Polar residues" evidence="1">
    <location>
        <begin position="1372"/>
        <end position="1399"/>
    </location>
</feature>
<feature type="compositionally biased region" description="Basic and acidic residues" evidence="1">
    <location>
        <begin position="2488"/>
        <end position="2504"/>
    </location>
</feature>
<feature type="compositionally biased region" description="Polar residues" evidence="1">
    <location>
        <begin position="3106"/>
        <end position="3115"/>
    </location>
</feature>
<feature type="region of interest" description="Disordered" evidence="1">
    <location>
        <begin position="813"/>
        <end position="834"/>
    </location>
</feature>
<dbReference type="InParanoid" id="B4KG47"/>
<feature type="compositionally biased region" description="Basic and acidic residues" evidence="1">
    <location>
        <begin position="2644"/>
        <end position="2653"/>
    </location>
</feature>
<feature type="compositionally biased region" description="Basic and acidic residues" evidence="1">
    <location>
        <begin position="3462"/>
        <end position="3484"/>
    </location>
</feature>
<feature type="compositionally biased region" description="Basic and acidic residues" evidence="1">
    <location>
        <begin position="1335"/>
        <end position="1345"/>
    </location>
</feature>
<feature type="region of interest" description="Disordered" evidence="1">
    <location>
        <begin position="4170"/>
        <end position="4283"/>
    </location>
</feature>
<feature type="region of interest" description="Disordered" evidence="1">
    <location>
        <begin position="47"/>
        <end position="151"/>
    </location>
</feature>
<feature type="compositionally biased region" description="Basic and acidic residues" evidence="1">
    <location>
        <begin position="4026"/>
        <end position="4042"/>
    </location>
</feature>
<feature type="compositionally biased region" description="Basic and acidic residues" evidence="1">
    <location>
        <begin position="2538"/>
        <end position="2547"/>
    </location>
</feature>
<feature type="region of interest" description="Disordered" evidence="1">
    <location>
        <begin position="1786"/>
        <end position="1826"/>
    </location>
</feature>
<dbReference type="eggNOG" id="ENOG502SXMM">
    <property type="taxonomic scope" value="Eukaryota"/>
</dbReference>
<feature type="compositionally biased region" description="Polar residues" evidence="1">
    <location>
        <begin position="3559"/>
        <end position="3573"/>
    </location>
</feature>
<feature type="compositionally biased region" description="Basic and acidic residues" evidence="1">
    <location>
        <begin position="3148"/>
        <end position="3163"/>
    </location>
</feature>
<feature type="compositionally biased region" description="Low complexity" evidence="1">
    <location>
        <begin position="2786"/>
        <end position="2806"/>
    </location>
</feature>
<feature type="compositionally biased region" description="Low complexity" evidence="1">
    <location>
        <begin position="2573"/>
        <end position="2591"/>
    </location>
</feature>
<feature type="region of interest" description="Disordered" evidence="1">
    <location>
        <begin position="3132"/>
        <end position="3322"/>
    </location>
</feature>
<feature type="region of interest" description="Disordered" evidence="1">
    <location>
        <begin position="2690"/>
        <end position="2728"/>
    </location>
</feature>
<feature type="compositionally biased region" description="Low complexity" evidence="1">
    <location>
        <begin position="3792"/>
        <end position="3801"/>
    </location>
</feature>
<feature type="compositionally biased region" description="Basic and acidic residues" evidence="1">
    <location>
        <begin position="721"/>
        <end position="741"/>
    </location>
</feature>
<feature type="compositionally biased region" description="Low complexity" evidence="1">
    <location>
        <begin position="2883"/>
        <end position="2899"/>
    </location>
</feature>
<name>B4KG47_DROMO</name>
<feature type="compositionally biased region" description="Basic and acidic residues" evidence="1">
    <location>
        <begin position="1464"/>
        <end position="1479"/>
    </location>
</feature>
<keyword evidence="3" id="KW-1185">Reference proteome</keyword>
<feature type="compositionally biased region" description="Low complexity" evidence="1">
    <location>
        <begin position="3998"/>
        <end position="4023"/>
    </location>
</feature>
<feature type="compositionally biased region" description="Low complexity" evidence="1">
    <location>
        <begin position="613"/>
        <end position="630"/>
    </location>
</feature>
<feature type="region of interest" description="Disordered" evidence="1">
    <location>
        <begin position="2436"/>
        <end position="2515"/>
    </location>
</feature>
<dbReference type="Proteomes" id="UP000009192">
    <property type="component" value="Unassembled WGS sequence"/>
</dbReference>
<feature type="compositionally biased region" description="Low complexity" evidence="1">
    <location>
        <begin position="3982"/>
        <end position="3991"/>
    </location>
</feature>
<feature type="region of interest" description="Disordered" evidence="1">
    <location>
        <begin position="1460"/>
        <end position="1484"/>
    </location>
</feature>
<feature type="compositionally biased region" description="Low complexity" evidence="1">
    <location>
        <begin position="1753"/>
        <end position="1763"/>
    </location>
</feature>
<feature type="compositionally biased region" description="Low complexity" evidence="1">
    <location>
        <begin position="3817"/>
        <end position="3828"/>
    </location>
</feature>
<feature type="compositionally biased region" description="Basic and acidic residues" evidence="1">
    <location>
        <begin position="3446"/>
        <end position="3456"/>
    </location>
</feature>
<feature type="region of interest" description="Disordered" evidence="1">
    <location>
        <begin position="3782"/>
        <end position="4091"/>
    </location>
</feature>
<feature type="region of interest" description="Disordered" evidence="1">
    <location>
        <begin position="1334"/>
        <end position="1410"/>
    </location>
</feature>
<feature type="region of interest" description="Disordered" evidence="1">
    <location>
        <begin position="2528"/>
        <end position="2664"/>
    </location>
</feature>
<feature type="compositionally biased region" description="Low complexity" evidence="1">
    <location>
        <begin position="2755"/>
        <end position="2772"/>
    </location>
</feature>
<feature type="compositionally biased region" description="Basic and acidic residues" evidence="1">
    <location>
        <begin position="2904"/>
        <end position="2934"/>
    </location>
</feature>
<gene>
    <name evidence="2" type="primary">Dmoj\GI21370</name>
    <name evidence="2" type="ORF">Dmoj_GI21370</name>
</gene>
<feature type="region of interest" description="Disordered" evidence="1">
    <location>
        <begin position="3431"/>
        <end position="3507"/>
    </location>
</feature>
<feature type="region of interest" description="Disordered" evidence="1">
    <location>
        <begin position="3522"/>
        <end position="3573"/>
    </location>
</feature>
<feature type="compositionally biased region" description="Basic and acidic residues" evidence="1">
    <location>
        <begin position="754"/>
        <end position="768"/>
    </location>
</feature>
<feature type="compositionally biased region" description="Low complexity" evidence="1">
    <location>
        <begin position="2690"/>
        <end position="2699"/>
    </location>
</feature>
<feature type="region of interest" description="Disordered" evidence="1">
    <location>
        <begin position="4130"/>
        <end position="4157"/>
    </location>
</feature>
<dbReference type="OrthoDB" id="6538186at2759"/>
<accession>B4KG47</accession>
<feature type="compositionally biased region" description="Low complexity" evidence="1">
    <location>
        <begin position="56"/>
        <end position="66"/>
    </location>
</feature>
<feature type="compositionally biased region" description="Low complexity" evidence="1">
    <location>
        <begin position="4274"/>
        <end position="4283"/>
    </location>
</feature>
<feature type="region of interest" description="Disordered" evidence="1">
    <location>
        <begin position="608"/>
        <end position="773"/>
    </location>
</feature>
<feature type="compositionally biased region" description="Basic and acidic residues" evidence="1">
    <location>
        <begin position="3241"/>
        <end position="3256"/>
    </location>
</feature>
<feature type="compositionally biased region" description="Polar residues" evidence="1">
    <location>
        <begin position="3182"/>
        <end position="3198"/>
    </location>
</feature>
<dbReference type="EMBL" id="CH933807">
    <property type="protein sequence ID" value="EDW13186.2"/>
    <property type="molecule type" value="Genomic_DNA"/>
</dbReference>
<proteinExistence type="predicted"/>
<feature type="compositionally biased region" description="Polar residues" evidence="1">
    <location>
        <begin position="1737"/>
        <end position="1751"/>
    </location>
</feature>
<feature type="compositionally biased region" description="Low complexity" evidence="1">
    <location>
        <begin position="3887"/>
        <end position="3932"/>
    </location>
</feature>
<feature type="compositionally biased region" description="Basic and acidic residues" evidence="1">
    <location>
        <begin position="2594"/>
        <end position="2610"/>
    </location>
</feature>
<organism evidence="2 3">
    <name type="scientific">Drosophila mojavensis</name>
    <name type="common">Fruit fly</name>
    <dbReference type="NCBI Taxonomy" id="7230"/>
    <lineage>
        <taxon>Eukaryota</taxon>
        <taxon>Metazoa</taxon>
        <taxon>Ecdysozoa</taxon>
        <taxon>Arthropoda</taxon>
        <taxon>Hexapoda</taxon>
        <taxon>Insecta</taxon>
        <taxon>Pterygota</taxon>
        <taxon>Neoptera</taxon>
        <taxon>Endopterygota</taxon>
        <taxon>Diptera</taxon>
        <taxon>Brachycera</taxon>
        <taxon>Muscomorpha</taxon>
        <taxon>Ephydroidea</taxon>
        <taxon>Drosophilidae</taxon>
        <taxon>Drosophila</taxon>
    </lineage>
</organism>
<feature type="compositionally biased region" description="Basic and acidic residues" evidence="1">
    <location>
        <begin position="3369"/>
        <end position="3386"/>
    </location>
</feature>
<feature type="region of interest" description="Disordered" evidence="1">
    <location>
        <begin position="3343"/>
        <end position="3386"/>
    </location>
</feature>
<feature type="compositionally biased region" description="Polar residues" evidence="1">
    <location>
        <begin position="1806"/>
        <end position="1826"/>
    </location>
</feature>
<feature type="compositionally biased region" description="Polar residues" evidence="1">
    <location>
        <begin position="71"/>
        <end position="102"/>
    </location>
</feature>
<feature type="compositionally biased region" description="Basic and acidic residues" evidence="1">
    <location>
        <begin position="1080"/>
        <end position="1098"/>
    </location>
</feature>
<feature type="compositionally biased region" description="Basic residues" evidence="1">
    <location>
        <begin position="3069"/>
        <end position="3081"/>
    </location>
</feature>
<feature type="compositionally biased region" description="Basic and acidic residues" evidence="1">
    <location>
        <begin position="4227"/>
        <end position="4246"/>
    </location>
</feature>
<feature type="compositionally biased region" description="Basic and acidic residues" evidence="1">
    <location>
        <begin position="3171"/>
        <end position="3181"/>
    </location>
</feature>
<feature type="region of interest" description="Disordered" evidence="1">
    <location>
        <begin position="2740"/>
        <end position="2995"/>
    </location>
</feature>
<feature type="compositionally biased region" description="Basic and acidic residues" evidence="1">
    <location>
        <begin position="3199"/>
        <end position="3208"/>
    </location>
</feature>
<feature type="region of interest" description="Disordered" evidence="1">
    <location>
        <begin position="1079"/>
        <end position="1099"/>
    </location>
</feature>
<feature type="compositionally biased region" description="Basic and acidic residues" evidence="1">
    <location>
        <begin position="3933"/>
        <end position="3949"/>
    </location>
</feature>
<evidence type="ECO:0000313" key="2">
    <source>
        <dbReference type="EMBL" id="EDW13186.2"/>
    </source>
</evidence>
<reference evidence="2 3" key="1">
    <citation type="journal article" date="2007" name="Nature">
        <title>Evolution of genes and genomes on the Drosophila phylogeny.</title>
        <authorList>
            <consortium name="Drosophila 12 Genomes Consortium"/>
            <person name="Clark A.G."/>
            <person name="Eisen M.B."/>
            <person name="Smith D.R."/>
            <person name="Bergman C.M."/>
            <person name="Oliver B."/>
            <person name="Markow T.A."/>
            <person name="Kaufman T.C."/>
            <person name="Kellis M."/>
            <person name="Gelbart W."/>
            <person name="Iyer V.N."/>
            <person name="Pollard D.A."/>
            <person name="Sackton T.B."/>
            <person name="Larracuente A.M."/>
            <person name="Singh N.D."/>
            <person name="Abad J.P."/>
            <person name="Abt D.N."/>
            <person name="Adryan B."/>
            <person name="Aguade M."/>
            <person name="Akashi H."/>
            <person name="Anderson W.W."/>
            <person name="Aquadro C.F."/>
            <person name="Ardell D.H."/>
            <person name="Arguello R."/>
            <person name="Artieri C.G."/>
            <person name="Barbash D.A."/>
            <person name="Barker D."/>
            <person name="Barsanti P."/>
            <person name="Batterham P."/>
            <person name="Batzoglou S."/>
            <person name="Begun D."/>
            <person name="Bhutkar A."/>
            <person name="Blanco E."/>
            <person name="Bosak S.A."/>
            <person name="Bradley R.K."/>
            <person name="Brand A.D."/>
            <person name="Brent M.R."/>
            <person name="Brooks A.N."/>
            <person name="Brown R.H."/>
            <person name="Butlin R.K."/>
            <person name="Caggese C."/>
            <person name="Calvi B.R."/>
            <person name="Bernardo de Carvalho A."/>
            <person name="Caspi A."/>
            <person name="Castrezana S."/>
            <person name="Celniker S.E."/>
            <person name="Chang J.L."/>
            <person name="Chapple C."/>
            <person name="Chatterji S."/>
            <person name="Chinwalla A."/>
            <person name="Civetta A."/>
            <person name="Clifton S.W."/>
            <person name="Comeron J.M."/>
            <person name="Costello J.C."/>
            <person name="Coyne J.A."/>
            <person name="Daub J."/>
            <person name="David R.G."/>
            <person name="Delcher A.L."/>
            <person name="Delehaunty K."/>
            <person name="Do C.B."/>
            <person name="Ebling H."/>
            <person name="Edwards K."/>
            <person name="Eickbush T."/>
            <person name="Evans J.D."/>
            <person name="Filipski A."/>
            <person name="Findeiss S."/>
            <person name="Freyhult E."/>
            <person name="Fulton L."/>
            <person name="Fulton R."/>
            <person name="Garcia A.C."/>
            <person name="Gardiner A."/>
            <person name="Garfield D.A."/>
            <person name="Garvin B.E."/>
            <person name="Gibson G."/>
            <person name="Gilbert D."/>
            <person name="Gnerre S."/>
            <person name="Godfrey J."/>
            <person name="Good R."/>
            <person name="Gotea V."/>
            <person name="Gravely B."/>
            <person name="Greenberg A.J."/>
            <person name="Griffiths-Jones S."/>
            <person name="Gross S."/>
            <person name="Guigo R."/>
            <person name="Gustafson E.A."/>
            <person name="Haerty W."/>
            <person name="Hahn M.W."/>
            <person name="Halligan D.L."/>
            <person name="Halpern A.L."/>
            <person name="Halter G.M."/>
            <person name="Han M.V."/>
            <person name="Heger A."/>
            <person name="Hillier L."/>
            <person name="Hinrichs A.S."/>
            <person name="Holmes I."/>
            <person name="Hoskins R.A."/>
            <person name="Hubisz M.J."/>
            <person name="Hultmark D."/>
            <person name="Huntley M.A."/>
            <person name="Jaffe D.B."/>
            <person name="Jagadeeshan S."/>
            <person name="Jeck W.R."/>
            <person name="Johnson J."/>
            <person name="Jones C.D."/>
            <person name="Jordan W.C."/>
            <person name="Karpen G.H."/>
            <person name="Kataoka E."/>
            <person name="Keightley P.D."/>
            <person name="Kheradpour P."/>
            <person name="Kirkness E.F."/>
            <person name="Koerich L.B."/>
            <person name="Kristiansen K."/>
            <person name="Kudrna D."/>
            <person name="Kulathinal R.J."/>
            <person name="Kumar S."/>
            <person name="Kwok R."/>
            <person name="Lander E."/>
            <person name="Langley C.H."/>
            <person name="Lapoint R."/>
            <person name="Lazzaro B.P."/>
            <person name="Lee S.J."/>
            <person name="Levesque L."/>
            <person name="Li R."/>
            <person name="Lin C.F."/>
            <person name="Lin M.F."/>
            <person name="Lindblad-Toh K."/>
            <person name="Llopart A."/>
            <person name="Long M."/>
            <person name="Low L."/>
            <person name="Lozovsky E."/>
            <person name="Lu J."/>
            <person name="Luo M."/>
            <person name="Machado C.A."/>
            <person name="Makalowski W."/>
            <person name="Marzo M."/>
            <person name="Matsuda M."/>
            <person name="Matzkin L."/>
            <person name="McAllister B."/>
            <person name="McBride C.S."/>
            <person name="McKernan B."/>
            <person name="McKernan K."/>
            <person name="Mendez-Lago M."/>
            <person name="Minx P."/>
            <person name="Mollenhauer M.U."/>
            <person name="Montooth K."/>
            <person name="Mount S.M."/>
            <person name="Mu X."/>
            <person name="Myers E."/>
            <person name="Negre B."/>
            <person name="Newfeld S."/>
            <person name="Nielsen R."/>
            <person name="Noor M.A."/>
            <person name="O'Grady P."/>
            <person name="Pachter L."/>
            <person name="Papaceit M."/>
            <person name="Parisi M.J."/>
            <person name="Parisi M."/>
            <person name="Parts L."/>
            <person name="Pedersen J.S."/>
            <person name="Pesole G."/>
            <person name="Phillippy A.M."/>
            <person name="Ponting C.P."/>
            <person name="Pop M."/>
            <person name="Porcelli D."/>
            <person name="Powell J.R."/>
            <person name="Prohaska S."/>
            <person name="Pruitt K."/>
            <person name="Puig M."/>
            <person name="Quesneville H."/>
            <person name="Ram K.R."/>
            <person name="Rand D."/>
            <person name="Rasmussen M.D."/>
            <person name="Reed L.K."/>
            <person name="Reenan R."/>
            <person name="Reily A."/>
            <person name="Remington K.A."/>
            <person name="Rieger T.T."/>
            <person name="Ritchie M.G."/>
            <person name="Robin C."/>
            <person name="Rogers Y.H."/>
            <person name="Rohde C."/>
            <person name="Rozas J."/>
            <person name="Rubenfield M.J."/>
            <person name="Ruiz A."/>
            <person name="Russo S."/>
            <person name="Salzberg S.L."/>
            <person name="Sanchez-Gracia A."/>
            <person name="Saranga D.J."/>
            <person name="Sato H."/>
            <person name="Schaeffer S.W."/>
            <person name="Schatz M.C."/>
            <person name="Schlenke T."/>
            <person name="Schwartz R."/>
            <person name="Segarra C."/>
            <person name="Singh R.S."/>
            <person name="Sirot L."/>
            <person name="Sirota M."/>
            <person name="Sisneros N.B."/>
            <person name="Smith C.D."/>
            <person name="Smith T.F."/>
            <person name="Spieth J."/>
            <person name="Stage D.E."/>
            <person name="Stark A."/>
            <person name="Stephan W."/>
            <person name="Strausberg R.L."/>
            <person name="Strempel S."/>
            <person name="Sturgill D."/>
            <person name="Sutton G."/>
            <person name="Sutton G.G."/>
            <person name="Tao W."/>
            <person name="Teichmann S."/>
            <person name="Tobari Y.N."/>
            <person name="Tomimura Y."/>
            <person name="Tsolas J.M."/>
            <person name="Valente V.L."/>
            <person name="Venter E."/>
            <person name="Venter J.C."/>
            <person name="Vicario S."/>
            <person name="Vieira F.G."/>
            <person name="Vilella A.J."/>
            <person name="Villasante A."/>
            <person name="Walenz B."/>
            <person name="Wang J."/>
            <person name="Wasserman M."/>
            <person name="Watts T."/>
            <person name="Wilson D."/>
            <person name="Wilson R.K."/>
            <person name="Wing R.A."/>
            <person name="Wolfner M.F."/>
            <person name="Wong A."/>
            <person name="Wong G.K."/>
            <person name="Wu C.I."/>
            <person name="Wu G."/>
            <person name="Yamamoto D."/>
            <person name="Yang H.P."/>
            <person name="Yang S.P."/>
            <person name="Yorke J.A."/>
            <person name="Yoshida K."/>
            <person name="Zdobnov E."/>
            <person name="Zhang P."/>
            <person name="Zhang Y."/>
            <person name="Zimin A.V."/>
            <person name="Baldwin J."/>
            <person name="Abdouelleil A."/>
            <person name="Abdulkadir J."/>
            <person name="Abebe A."/>
            <person name="Abera B."/>
            <person name="Abreu J."/>
            <person name="Acer S.C."/>
            <person name="Aftuck L."/>
            <person name="Alexander A."/>
            <person name="An P."/>
            <person name="Anderson E."/>
            <person name="Anderson S."/>
            <person name="Arachi H."/>
            <person name="Azer M."/>
            <person name="Bachantsang P."/>
            <person name="Barry A."/>
            <person name="Bayul T."/>
            <person name="Berlin A."/>
            <person name="Bessette D."/>
            <person name="Bloom T."/>
            <person name="Blye J."/>
            <person name="Boguslavskiy L."/>
            <person name="Bonnet C."/>
            <person name="Boukhgalter B."/>
            <person name="Bourzgui I."/>
            <person name="Brown A."/>
            <person name="Cahill P."/>
            <person name="Channer S."/>
            <person name="Cheshatsang Y."/>
            <person name="Chuda L."/>
            <person name="Citroen M."/>
            <person name="Collymore A."/>
            <person name="Cooke P."/>
            <person name="Costello M."/>
            <person name="D'Aco K."/>
            <person name="Daza R."/>
            <person name="De Haan G."/>
            <person name="DeGray S."/>
            <person name="DeMaso C."/>
            <person name="Dhargay N."/>
            <person name="Dooley K."/>
            <person name="Dooley E."/>
            <person name="Doricent M."/>
            <person name="Dorje P."/>
            <person name="Dorjee K."/>
            <person name="Dupes A."/>
            <person name="Elong R."/>
            <person name="Falk J."/>
            <person name="Farina A."/>
            <person name="Faro S."/>
            <person name="Ferguson D."/>
            <person name="Fisher S."/>
            <person name="Foley C.D."/>
            <person name="Franke A."/>
            <person name="Friedrich D."/>
            <person name="Gadbois L."/>
            <person name="Gearin G."/>
            <person name="Gearin C.R."/>
            <person name="Giannoukos G."/>
            <person name="Goode T."/>
            <person name="Graham J."/>
            <person name="Grandbois E."/>
            <person name="Grewal S."/>
            <person name="Gyaltsen K."/>
            <person name="Hafez N."/>
            <person name="Hagos B."/>
            <person name="Hall J."/>
            <person name="Henson C."/>
            <person name="Hollinger A."/>
            <person name="Honan T."/>
            <person name="Huard M.D."/>
            <person name="Hughes L."/>
            <person name="Hurhula B."/>
            <person name="Husby M.E."/>
            <person name="Kamat A."/>
            <person name="Kanga B."/>
            <person name="Kashin S."/>
            <person name="Khazanovich D."/>
            <person name="Kisner P."/>
            <person name="Lance K."/>
            <person name="Lara M."/>
            <person name="Lee W."/>
            <person name="Lennon N."/>
            <person name="Letendre F."/>
            <person name="LeVine R."/>
            <person name="Lipovsky A."/>
            <person name="Liu X."/>
            <person name="Liu J."/>
            <person name="Liu S."/>
            <person name="Lokyitsang T."/>
            <person name="Lokyitsang Y."/>
            <person name="Lubonja R."/>
            <person name="Lui A."/>
            <person name="MacDonald P."/>
            <person name="Magnisalis V."/>
            <person name="Maru K."/>
            <person name="Matthews C."/>
            <person name="McCusker W."/>
            <person name="McDonough S."/>
            <person name="Mehta T."/>
            <person name="Meldrim J."/>
            <person name="Meneus L."/>
            <person name="Mihai O."/>
            <person name="Mihalev A."/>
            <person name="Mihova T."/>
            <person name="Mittelman R."/>
            <person name="Mlenga V."/>
            <person name="Montmayeur A."/>
            <person name="Mulrain L."/>
            <person name="Navidi A."/>
            <person name="Naylor J."/>
            <person name="Negash T."/>
            <person name="Nguyen T."/>
            <person name="Nguyen N."/>
            <person name="Nicol R."/>
            <person name="Norbu C."/>
            <person name="Norbu N."/>
            <person name="Novod N."/>
            <person name="O'Neill B."/>
            <person name="Osman S."/>
            <person name="Markiewicz E."/>
            <person name="Oyono O.L."/>
            <person name="Patti C."/>
            <person name="Phunkhang P."/>
            <person name="Pierre F."/>
            <person name="Priest M."/>
            <person name="Raghuraman S."/>
            <person name="Rege F."/>
            <person name="Reyes R."/>
            <person name="Rise C."/>
            <person name="Rogov P."/>
            <person name="Ross K."/>
            <person name="Ryan E."/>
            <person name="Settipalli S."/>
            <person name="Shea T."/>
            <person name="Sherpa N."/>
            <person name="Shi L."/>
            <person name="Shih D."/>
            <person name="Sparrow T."/>
            <person name="Spaulding J."/>
            <person name="Stalker J."/>
            <person name="Stange-Thomann N."/>
            <person name="Stavropoulos S."/>
            <person name="Stone C."/>
            <person name="Strader C."/>
            <person name="Tesfaye S."/>
            <person name="Thomson T."/>
            <person name="Thoulutsang Y."/>
            <person name="Thoulutsang D."/>
            <person name="Topham K."/>
            <person name="Topping I."/>
            <person name="Tsamla T."/>
            <person name="Vassiliev H."/>
            <person name="Vo A."/>
            <person name="Wangchuk T."/>
            <person name="Wangdi T."/>
            <person name="Weiand M."/>
            <person name="Wilkinson J."/>
            <person name="Wilson A."/>
            <person name="Yadav S."/>
            <person name="Young G."/>
            <person name="Yu Q."/>
            <person name="Zembek L."/>
            <person name="Zhong D."/>
            <person name="Zimmer A."/>
            <person name="Zwirko Z."/>
            <person name="Jaffe D.B."/>
            <person name="Alvarez P."/>
            <person name="Brockman W."/>
            <person name="Butler J."/>
            <person name="Chin C."/>
            <person name="Gnerre S."/>
            <person name="Grabherr M."/>
            <person name="Kleber M."/>
            <person name="Mauceli E."/>
            <person name="MacCallum I."/>
        </authorList>
    </citation>
    <scope>NUCLEOTIDE SEQUENCE [LARGE SCALE GENOMIC DNA]</scope>
    <source>
        <strain evidence="3">Tucson 15081-1352.22</strain>
    </source>
</reference>
<feature type="compositionally biased region" description="Basic and acidic residues" evidence="1">
    <location>
        <begin position="4132"/>
        <end position="4148"/>
    </location>
</feature>
<feature type="compositionally biased region" description="Basic and acidic residues" evidence="1">
    <location>
        <begin position="4076"/>
        <end position="4085"/>
    </location>
</feature>
<protein>
    <submittedName>
        <fullName evidence="2">Uncharacterized protein</fullName>
    </submittedName>
</protein>
<feature type="compositionally biased region" description="Basic residues" evidence="1">
    <location>
        <begin position="1347"/>
        <end position="1357"/>
    </location>
</feature>
<feature type="compositionally biased region" description="Basic and acidic residues" evidence="1">
    <location>
        <begin position="3838"/>
        <end position="3854"/>
    </location>
</feature>
<feature type="region of interest" description="Disordered" evidence="1">
    <location>
        <begin position="3737"/>
        <end position="3766"/>
    </location>
</feature>
<feature type="compositionally biased region" description="Low complexity" evidence="1">
    <location>
        <begin position="2939"/>
        <end position="2952"/>
    </location>
</feature>
<evidence type="ECO:0000313" key="3">
    <source>
        <dbReference type="Proteomes" id="UP000009192"/>
    </source>
</evidence>
<feature type="compositionally biased region" description="Basic and acidic residues" evidence="1">
    <location>
        <begin position="2809"/>
        <end position="2825"/>
    </location>
</feature>
<feature type="compositionally biased region" description="Polar residues" evidence="1">
    <location>
        <begin position="3132"/>
        <end position="3147"/>
    </location>
</feature>
<feature type="compositionally biased region" description="Basic residues" evidence="1">
    <location>
        <begin position="4342"/>
        <end position="4351"/>
    </location>
</feature>
<feature type="compositionally biased region" description="Basic and acidic residues" evidence="1">
    <location>
        <begin position="3743"/>
        <end position="3759"/>
    </location>
</feature>
<feature type="compositionally biased region" description="Basic and acidic residues" evidence="1">
    <location>
        <begin position="637"/>
        <end position="650"/>
    </location>
</feature>
<feature type="compositionally biased region" description="Basic and acidic residues" evidence="1">
    <location>
        <begin position="2558"/>
        <end position="2572"/>
    </location>
</feature>
<feature type="region of interest" description="Disordered" evidence="1">
    <location>
        <begin position="4334"/>
        <end position="4362"/>
    </location>
</feature>
<feature type="region of interest" description="Disordered" evidence="1">
    <location>
        <begin position="1737"/>
        <end position="1774"/>
    </location>
</feature>
<feature type="compositionally biased region" description="Basic and acidic residues" evidence="1">
    <location>
        <begin position="692"/>
        <end position="713"/>
    </location>
</feature>
<feature type="compositionally biased region" description="Basic and acidic residues" evidence="1">
    <location>
        <begin position="2700"/>
        <end position="2716"/>
    </location>
</feature>
<sequence length="4432" mass="488790">MQQSYDATAAQSYALDPHSVVTTSSTVSLLMKPTAVGLTYAEVLSGHASPRKQRVTPPSSSNNTTSDYEETTVNNSQMETSSSTSTIDQQVPSISTNPNSQFIEMERSQQRMNTGKKLQPPRPERRARSPRRRREPQSAVQDRARSRSPIWVPGSTSYAEVLRGMELERLKAEELARQTAQPHTDLTIQDVVDASGAAGNIFVPRNKPEQHQQQMDQFIGEPSADLGYAQPQVEQKQISNYEVPMTAEEIAATYLQPDLQLYQTMYENVADSGQWSYVAGSSGEPQQQAVPQNYYDQMMQMQYPIQYQPVAGPPTTTQYQLLTGYYQPVAQTETYPTVYTTEPSQIYYAQQPQVYTQEYTQQQQQQQQPQQTEISTDVPVYQPEIVNQAYLLEPYRPEVNQATTSTTGNSVLDRVVTTLASMVQQSAEPLTTSTQQIQATVVTPQAAQEQVPAPQPVFIEEHVQMLRPVEPQEFEMDEPRPDITFGQFDVDAIETIPIEVPQSQPQQQAQPQSQQDITKTTFVEETIISQPIQPTVIARNKDTDIVVVRPEVQQPSKNVYQQQDPSTGSTYAEVLFGQQHRSAHPVFQPSSQQQQIPVRVAAPMSQIRNAEHTTTTTTITTKYTTSNTATSKGHQGRWAEKSDDNVEGRIARPKRQRHEQQPEPLPIKVSNRKEPKASKKHKSPETNGASHSHVESAPKVVFVEELHKPEPKPRKSKKSKHPTEESTDKKIVESPQEEKQTVETTVNTKKTTKQTRDSSRGETIEHTKMDKKKPTIVVETTKVTSRTVEPIVKVAKQETVVVEEPTIEAVTAPSRKDKKKAKAEKVEAASVTKKQVKEVIKPTEIESTATSNSNEKKTTVVETTISTVSAKQSEPLEEIIEPAENIVDVAPTVVPTSPVSTPTKKDKKKKTTVVVTTTTTNSEKQIQPIEGVIKPAEIAVVASTSDPKPTIPTATDNDKETTVVENTTTETSEKVVEPIADVIESVKAVPTAEPIPAVEAPIKTTESIDVVEPAYEPTSAVSVETTTVTESIVEPTVEVIKQTEIAPVVEITNIKIHPVIEATTEKIIEKLIEPAPESNQVKKNEELDKPVPKPETPKSVEPVVESVYISSEVSDPTTVSSIDMNETLLESEPVVTTSTNTISTESGTTTITTRTITKHITKRIVKRIIDGREEIVEEDVIDDLPEENISVEQFDLPSVDTTSSVPGSIIVPGLSSAQDTTVVQGGSITKTTITKTKRILKRITADGEEIVEEVYEDEPEVERDITLLPTTVITSRNDSALEQPIGSHEAIIDAAQLAVDEIVVKAEQVVEPQPQKPPRKDKKELDTVIVAETIKMAEVEPEQKPQKPSRKDKKKQKKSESEEVKLKAATPILQNVSEISEPQPQLETTEPLNTTSAITTDEKQIQSSDGSAIIDDDSLIKTTVIRTTKIVKKINQQENQEMSTSIHSDVTSLDSYEFAEEAAEEPKVEKSEMSSREISGEGVVKTTKTTTIRTIKSAKAEPDKELVTEAIRDEESTPEAQSTVDVLPTEDGSVLKTTIVRTTKIIKKITQDSDTISDHSSNSEPSLETVETIIQDAPIVAESVTTESNSEGITKTITTRTTKAVLESTDEPAVVEPKQIKELLLPTPPSTEVPESGNIKSTTLDFIASEKQSAEPVPEKETRKSKKQEIHIEVANKPAADIQVATQELVAPVEEEPKQAIDITRETVAEPNDVNINNDVVKTTITRTTKIVKKVSQNVDKQSVSEIQESQTPEEPTPVAVEPTNDEAGGVTKTTTVRTTKIVKKLNEDGETTTESSTISEPITVRETSPTISELPSEASTTSSQIDGAIIKTTTIRTMRITKRITNDGRIVLTESDTPSDVIVTSSIEMPDHRSTSPIVSSRLESAPVVTSSTESKLPNVGVNIELGIRDTAGKSGVKVVGIETTELPTVNTEYTSTNGAVNESARIATTTTTTTKNTILTTTRQRSFETEDGTNVLFVGEGIDGAYPPGTVQKISLITHEEKLKTPIVKMHLDFPEVSLRVTETVTENRESLQRTADSSESSIVEFTEAQPEVVESVDVTITDLLKQQNDEEIPKIESIEQVDMPKVVEKNSEPPSDLSPEEQKLFEDIQKKLSKKDKKKRPAIPEEFIKQETIQVLVEESKADNVLVDLVQNLSQDISLISIAKTIEHAKADIIYRERMQATPESPLNIQVETQVDIPCEIQLLPDPTNIANQVVPAKPSALTAEAFVVNTAPEEVDLKLLESKSETTDTIVKDVTESVTLKQPEAVIPEQKPEKPQKVEVKVQEIPVEKSTRIEPVETLLPEDINTIVTGTTTTTTVTETVNESTLLEEPIAKEIPVDKAPVAESVTSTTTPVNEPEKMVESSDSVDTKTTVTVTSTTTVTEIVSESTLPEEPKTVEAEKKPEEPKRPAYAGLPVDETTSTWMDVLDEPMTFSDDEEEPTTTTTTTVVEPEKIVESSDSENTKTTVTVTTTTVTETVSESTPLEEPKTVEAEMKPEEPKKPAYAGLPVDETSSTWMDVLDEPMTFSDDEEEPEKEVPVEKESVPEQATITTVIEPEKNIESSVSKDTKTTVTVTSTTTVTDTVSESTLTEEPKMVETEKKPEEPKKPAYAGLPVDETTSTWMDVLDEPMTFSDDEEEPEKEVPVEKESVPEQATITTVIEPEKIIESSVSKDTKTTVTVTSTTTVTDTVSESTLTEEPKMMEAETKPEEPKKPAYAGLPVDETTSTWMDVLDEPMTFSDDEEESEKEVPVEKAPIAETITTTTTTTVIEPEKIVESSASKDSNTTVTVTSTTTVTEIVSESTLPEEPKTVAIERKPEEPKKKAYAGLPVDETTSTWMEVLDEPMTFSDDEEEPTTTETTTTVIEPKKINESSASKDSNTTVTVTSTTTETETVSEFTLPEEPKTVEVEKKPENSTKKKENKEKPTIKRSVENLPVTESISTSITTTVSEPEKVLKSPVSKDINTTKPPAESRVQEHDSDSENSPAYSNLTLEGPIDTWSSVLEESSPNSGSAVFISTLSADAPEFTPSYLRHTYADQTHTFLANERVYNEFIPRSRVDQQMPLSKKPKKVKPAKKARKPAEDPPQEVPIDTPVSSAFVLDSDITTEPSVWENNRDGKSYADVLFNAGDSSKLQSSEKPVTAQEQKLEIVESLPRIDKPKEQKKKAKQEKQMPVEHIQENLSTDSSKPVTTSSKEPSSDEREAAKPSELTWSALVQRPGEWTDTTVVKNKVLNSETIIDDKKLKKEEKSERKTTKTKKSKKSKKPVQEQVSTTSEDEKQESEAPVLTTHTKKISEAEYVSKPIEIEEPEQTREPESSGFSWASLVKRPGEWVDTTVTHIKSAITPSTENVEPDQQERDKPRKVRPQKKERTIPKKEQVPKKEKIISEPIVKEVIPTETDSEKQITDEKPIVSTSGAFSWAALLKKPGEFVDDIASRKKPTAVPKEEYKPEPRTRKERISKKGEKTDAEGKKTIDPKSKKLEPNVSSTSDSDVIETSLPSIPDNGVTTWAKIASQIDKMTDLPPKEKMDDKQKTTEFVKHVRTDRNEKKKPRERIPTQDTRTSSWASVTSQKTTDFIETEKAKKPEKVSLQPQPIYEMDIDIDHHATTHKSWADMIDDGSEDIVIEHKPWRELVEDEVEIPLLPENGDEANINKIIDTIQDMKSEATVAGDSKSTKETETKSVTVKAVPVAEPIATSIITTTVIEPEKIVEPSASKDSNTTVTVTSTTTVTEIVSESALPEEPKTVEAEKKPEEPKKPAYAGLPVDETTSTWMDVLDEPMTFSDDEEEPTSTTTTTTVIEPEKIVESSASKDSNTTVTVTSTTTVTEIVSESALPEEPKTVETEKKPEEPKKPAYAGLPVDETTSTWMDVLDEPMTFSDDEEESTTTTTTTTVIEPETIVESSASKDSNTTVTVTSTTTVTEIVSESTLPEEPKTVEAEKKPEEPKKPAYAGLPVDETTSTWMDVLDEPMTFSDDEEEPTTTTTTTTVIEPEKIVESTVSENTKTTVTVTTTVTETVSESTPLEEPKTVEAEKKPEEPKKPAYAGLPVDETTSTWMDVLDEPMTFSDDEEEPEKEVPVEKESVPEQATITTVIEPEKIIESLVSEDTKTTVTVTSTTTVTEIVSESILPEEPKTVEAAKNPEEPKKPAYAGLPVDETTSTWMDVLDEPMTFSDDEEESTTTTTTTTVIEPEKIVEPSASKDSNTTVTVTSTTTVTETVGEPTLPEEPKTVVTEKKPEEPTKPEYETSSPTSVTETQLESIVPEEPPTLQNAQQEQTIMQSQQIADLPSQAQSWSSIVSKTIATTSLDTQIACEPISSTPDVENIACKKENIAAPVDDKPKKQKSKKEKKMKIQSEQDVEKSISEEEMEVIAPKRVENIVGPEVPNQSWSSIVSQAVEDSPAITEPVRAESAQTRHFVQDFIHKEQSFSTF</sequence>
<feature type="compositionally biased region" description="Low complexity" evidence="1">
    <location>
        <begin position="1793"/>
        <end position="1803"/>
    </location>
</feature>
<evidence type="ECO:0000256" key="1">
    <source>
        <dbReference type="SAM" id="MobiDB-lite"/>
    </source>
</evidence>
<feature type="compositionally biased region" description="Polar residues" evidence="1">
    <location>
        <begin position="3343"/>
        <end position="3352"/>
    </location>
</feature>
<feature type="compositionally biased region" description="Low complexity" evidence="1">
    <location>
        <begin position="2468"/>
        <end position="2485"/>
    </location>
</feature>
<feature type="compositionally biased region" description="Polar residues" evidence="1">
    <location>
        <begin position="2985"/>
        <end position="2994"/>
    </location>
</feature>
<feature type="compositionally biased region" description="Basic and acidic residues" evidence="1">
    <location>
        <begin position="3522"/>
        <end position="3549"/>
    </location>
</feature>
<feature type="compositionally biased region" description="Basic residues" evidence="1">
    <location>
        <begin position="3257"/>
        <end position="3267"/>
    </location>
</feature>